<feature type="compositionally biased region" description="Basic and acidic residues" evidence="1">
    <location>
        <begin position="318"/>
        <end position="330"/>
    </location>
</feature>
<name>A0ABM4TXF5_DROSZ</name>
<feature type="compositionally biased region" description="Basic and acidic residues" evidence="1">
    <location>
        <begin position="510"/>
        <end position="524"/>
    </location>
</feature>
<keyword evidence="2" id="KW-1185">Reference proteome</keyword>
<feature type="compositionally biased region" description="Basic and acidic residues" evidence="1">
    <location>
        <begin position="607"/>
        <end position="618"/>
    </location>
</feature>
<organism evidence="2 3">
    <name type="scientific">Drosophila suzukii</name>
    <name type="common">Spotted-wing drosophila fruit fly</name>
    <dbReference type="NCBI Taxonomy" id="28584"/>
    <lineage>
        <taxon>Eukaryota</taxon>
        <taxon>Metazoa</taxon>
        <taxon>Ecdysozoa</taxon>
        <taxon>Arthropoda</taxon>
        <taxon>Hexapoda</taxon>
        <taxon>Insecta</taxon>
        <taxon>Pterygota</taxon>
        <taxon>Neoptera</taxon>
        <taxon>Endopterygota</taxon>
        <taxon>Diptera</taxon>
        <taxon>Brachycera</taxon>
        <taxon>Muscomorpha</taxon>
        <taxon>Ephydroidea</taxon>
        <taxon>Drosophilidae</taxon>
        <taxon>Drosophila</taxon>
        <taxon>Sophophora</taxon>
    </lineage>
</organism>
<feature type="region of interest" description="Disordered" evidence="1">
    <location>
        <begin position="181"/>
        <end position="259"/>
    </location>
</feature>
<feature type="compositionally biased region" description="Low complexity" evidence="1">
    <location>
        <begin position="416"/>
        <end position="441"/>
    </location>
</feature>
<evidence type="ECO:0000256" key="1">
    <source>
        <dbReference type="SAM" id="MobiDB-lite"/>
    </source>
</evidence>
<evidence type="ECO:0000313" key="3">
    <source>
        <dbReference type="RefSeq" id="XP_070854628.1"/>
    </source>
</evidence>
<gene>
    <name evidence="3" type="primary">LOC139354306</name>
</gene>
<sequence>MAQSNIDFINTVSKLIPVFDVSLKQLDSQTPSYNSRTIHSAAQIAAVEIIEVIFVVITITITTITKITIEDEANIEETLEVVVTRTEATMAITKAIEPRLPSALYGREAIGTGRPTETPEEKANKLREIFEIAQTDTTKRVPRIPPSILKGCNEKSPRILKGYYEKSPRIYSRILKGFYKKKGSKDISKDPQRMQRKESKDISKDPQRIQRKKSKDISKDSQRIPRKHSKETSKDSKGILRKKKNHDSDVELVEDPREEQRRWRLRRAVNRADGRIPTGAAEVEWAIEKPPQDQQAPGSHTKSVVAATLEYRRKCEARRRSEERRLKEMEESPQWQAQLRTAEEDEQQLWENPEYPPTPRYAPEHCIPPPEVAEDWAPSPPRWLPEISPTPRYEGSPQWTPARKPTPRFEQSTPLQQPERQQQPQRERGQQQQPDPAQQQPGNPMGQHIRTDIPAAHVSHSTRTFVAEGVRGKVAAADGRLDLAGGTPGGDGGDGGDPNLRGRWSPGEPAADRSNKRPEAKVGEDDVGAGESAMARDRGARVARRDRGGTGGERGPHPGRQAQRAHTRRVIKENCTPSLRIFLRAYKVSDLDTLMILADEYEELEKEREEFAQEKNPQKDQVGITNAGNMQ</sequence>
<dbReference type="RefSeq" id="XP_070854628.1">
    <property type="nucleotide sequence ID" value="XM_070998527.1"/>
</dbReference>
<feature type="compositionally biased region" description="Low complexity" evidence="1">
    <location>
        <begin position="475"/>
        <end position="485"/>
    </location>
</feature>
<dbReference type="GeneID" id="139354306"/>
<feature type="compositionally biased region" description="Basic and acidic residues" evidence="1">
    <location>
        <begin position="246"/>
        <end position="259"/>
    </location>
</feature>
<reference evidence="3" key="2">
    <citation type="submission" date="2025-08" db="UniProtKB">
        <authorList>
            <consortium name="RefSeq"/>
        </authorList>
    </citation>
    <scope>IDENTIFICATION</scope>
</reference>
<feature type="region of interest" description="Disordered" evidence="1">
    <location>
        <begin position="607"/>
        <end position="631"/>
    </location>
</feature>
<feature type="compositionally biased region" description="Gly residues" evidence="1">
    <location>
        <begin position="486"/>
        <end position="496"/>
    </location>
</feature>
<protein>
    <submittedName>
        <fullName evidence="3">Golgin subfamily A member 6-like protein 2</fullName>
    </submittedName>
</protein>
<feature type="region of interest" description="Disordered" evidence="1">
    <location>
        <begin position="318"/>
        <end position="567"/>
    </location>
</feature>
<reference evidence="2" key="1">
    <citation type="submission" date="2025-05" db="UniProtKB">
        <authorList>
            <consortium name="RefSeq"/>
        </authorList>
    </citation>
    <scope>NUCLEOTIDE SEQUENCE [LARGE SCALE GENOMIC DNA]</scope>
</reference>
<accession>A0ABM4TXF5</accession>
<evidence type="ECO:0000313" key="2">
    <source>
        <dbReference type="Proteomes" id="UP001652628"/>
    </source>
</evidence>
<dbReference type="Proteomes" id="UP001652628">
    <property type="component" value="Chromosome 2"/>
</dbReference>
<feature type="compositionally biased region" description="Basic and acidic residues" evidence="1">
    <location>
        <begin position="184"/>
        <end position="208"/>
    </location>
</feature>
<feature type="compositionally biased region" description="Basic and acidic residues" evidence="1">
    <location>
        <begin position="534"/>
        <end position="548"/>
    </location>
</feature>
<feature type="compositionally biased region" description="Pro residues" evidence="1">
    <location>
        <begin position="354"/>
        <end position="371"/>
    </location>
</feature>
<proteinExistence type="predicted"/>